<organism evidence="1 2">
    <name type="scientific">Bacillus australimaris</name>
    <dbReference type="NCBI Taxonomy" id="1326968"/>
    <lineage>
        <taxon>Bacteria</taxon>
        <taxon>Bacillati</taxon>
        <taxon>Bacillota</taxon>
        <taxon>Bacilli</taxon>
        <taxon>Bacillales</taxon>
        <taxon>Bacillaceae</taxon>
        <taxon>Bacillus</taxon>
    </lineage>
</organism>
<evidence type="ECO:0000313" key="2">
    <source>
        <dbReference type="Proteomes" id="UP000050272"/>
    </source>
</evidence>
<comment type="caution">
    <text evidence="1">The sequence shown here is derived from an EMBL/GenBank/DDBJ whole genome shotgun (WGS) entry which is preliminary data.</text>
</comment>
<dbReference type="Proteomes" id="UP000050272">
    <property type="component" value="Unassembled WGS sequence"/>
</dbReference>
<name>A0ABR5MY58_9BACI</name>
<protein>
    <submittedName>
        <fullName evidence="1">Uncharacterized protein</fullName>
    </submittedName>
</protein>
<sequence length="85" mass="9803">MIGFLQYKKADMSPYRPSVQTNLRIRCQVCAPVLTNIKFAPLLCSTFLDFKGFQFTLKRKQKAENKPFVMIKKPICLHIGFCLST</sequence>
<keyword evidence="2" id="KW-1185">Reference proteome</keyword>
<dbReference type="EMBL" id="LGYN01000001">
    <property type="protein sequence ID" value="KPN15819.1"/>
    <property type="molecule type" value="Genomic_DNA"/>
</dbReference>
<gene>
    <name evidence="1" type="ORF">AKG37_03085</name>
</gene>
<accession>A0ABR5MY58</accession>
<proteinExistence type="predicted"/>
<evidence type="ECO:0000313" key="1">
    <source>
        <dbReference type="EMBL" id="KPN15819.1"/>
    </source>
</evidence>
<reference evidence="1 2" key="1">
    <citation type="submission" date="2015-07" db="EMBL/GenBank/DDBJ databases">
        <title>Bacillus zhangzhouensis sp. nov. and Bacillus nanhaiticus sp. nov.</title>
        <authorList>
            <person name="Liu Y."/>
            <person name="Lai Q."/>
            <person name="Shao Z."/>
        </authorList>
    </citation>
    <scope>NUCLEOTIDE SEQUENCE [LARGE SCALE GENOMIC DNA]</scope>
    <source>
        <strain evidence="1 2">NH7I_1</strain>
    </source>
</reference>